<comment type="caution">
    <text evidence="2">The sequence shown here is derived from an EMBL/GenBank/DDBJ whole genome shotgun (WGS) entry which is preliminary data.</text>
</comment>
<protein>
    <submittedName>
        <fullName evidence="2">Uncharacterized protein</fullName>
    </submittedName>
</protein>
<evidence type="ECO:0000256" key="1">
    <source>
        <dbReference type="SAM" id="MobiDB-lite"/>
    </source>
</evidence>
<gene>
    <name evidence="2" type="ORF">LNINA_LOCUS6119</name>
</gene>
<reference evidence="2 3" key="1">
    <citation type="submission" date="2023-11" db="EMBL/GenBank/DDBJ databases">
        <authorList>
            <person name="Okamura Y."/>
        </authorList>
    </citation>
    <scope>NUCLEOTIDE SEQUENCE [LARGE SCALE GENOMIC DNA]</scope>
</reference>
<feature type="region of interest" description="Disordered" evidence="1">
    <location>
        <begin position="31"/>
        <end position="70"/>
    </location>
</feature>
<evidence type="ECO:0000313" key="2">
    <source>
        <dbReference type="EMBL" id="CAK1546556.1"/>
    </source>
</evidence>
<name>A0AAV1JAT9_9NEOP</name>
<dbReference type="AlphaFoldDB" id="A0AAV1JAT9"/>
<organism evidence="2 3">
    <name type="scientific">Leptosia nina</name>
    <dbReference type="NCBI Taxonomy" id="320188"/>
    <lineage>
        <taxon>Eukaryota</taxon>
        <taxon>Metazoa</taxon>
        <taxon>Ecdysozoa</taxon>
        <taxon>Arthropoda</taxon>
        <taxon>Hexapoda</taxon>
        <taxon>Insecta</taxon>
        <taxon>Pterygota</taxon>
        <taxon>Neoptera</taxon>
        <taxon>Endopterygota</taxon>
        <taxon>Lepidoptera</taxon>
        <taxon>Glossata</taxon>
        <taxon>Ditrysia</taxon>
        <taxon>Papilionoidea</taxon>
        <taxon>Pieridae</taxon>
        <taxon>Pierinae</taxon>
        <taxon>Leptosia</taxon>
    </lineage>
</organism>
<proteinExistence type="predicted"/>
<accession>A0AAV1JAT9</accession>
<evidence type="ECO:0000313" key="3">
    <source>
        <dbReference type="Proteomes" id="UP001497472"/>
    </source>
</evidence>
<keyword evidence="3" id="KW-1185">Reference proteome</keyword>
<dbReference type="Proteomes" id="UP001497472">
    <property type="component" value="Unassembled WGS sequence"/>
</dbReference>
<dbReference type="EMBL" id="CAVLEF010000008">
    <property type="protein sequence ID" value="CAK1546556.1"/>
    <property type="molecule type" value="Genomic_DNA"/>
</dbReference>
<sequence>MTFDLTENRLKASSIGDSIENLDSALTITKVRKTPQIHSRDQLSRRPPLSAGTPPPPAPSRRRSDIPLPG</sequence>